<dbReference type="SMART" id="SM00418">
    <property type="entry name" value="HTH_ARSR"/>
    <property type="match status" value="1"/>
</dbReference>
<dbReference type="EMBL" id="AP019400">
    <property type="protein sequence ID" value="BBI33777.1"/>
    <property type="molecule type" value="Genomic_DNA"/>
</dbReference>
<dbReference type="GO" id="GO:0003677">
    <property type="term" value="F:DNA binding"/>
    <property type="evidence" value="ECO:0007669"/>
    <property type="project" value="UniProtKB-KW"/>
</dbReference>
<dbReference type="PRINTS" id="PR00778">
    <property type="entry name" value="HTHARSR"/>
</dbReference>
<dbReference type="AlphaFoldDB" id="A0A3T1D6S0"/>
<dbReference type="InterPro" id="IPR001845">
    <property type="entry name" value="HTH_ArsR_DNA-bd_dom"/>
</dbReference>
<keyword evidence="6" id="KW-1185">Reference proteome</keyword>
<dbReference type="Proteomes" id="UP000289856">
    <property type="component" value="Chromosome"/>
</dbReference>
<sequence>MKILHHPDRADIQLSSVLYALSDPVRLYIISDIHKQGERTCGDIAVPVVKSTLSHHARTLREAGVINVRVQGTQRLLSLRTEDLNIRFPGLLSSILEAYESSEDKLAISLQE</sequence>
<evidence type="ECO:0000313" key="6">
    <source>
        <dbReference type="Proteomes" id="UP000289856"/>
    </source>
</evidence>
<keyword evidence="2" id="KW-0238">DNA-binding</keyword>
<dbReference type="PROSITE" id="PS50987">
    <property type="entry name" value="HTH_ARSR_2"/>
    <property type="match status" value="1"/>
</dbReference>
<evidence type="ECO:0000256" key="3">
    <source>
        <dbReference type="ARBA" id="ARBA00023163"/>
    </source>
</evidence>
<dbReference type="GO" id="GO:0003700">
    <property type="term" value="F:DNA-binding transcription factor activity"/>
    <property type="evidence" value="ECO:0007669"/>
    <property type="project" value="InterPro"/>
</dbReference>
<dbReference type="InterPro" id="IPR011991">
    <property type="entry name" value="ArsR-like_HTH"/>
</dbReference>
<dbReference type="PANTHER" id="PTHR33154:SF12">
    <property type="entry name" value="TRANSCRIPTIONAL REGULATORY PROTEIN"/>
    <property type="match status" value="1"/>
</dbReference>
<dbReference type="InterPro" id="IPR036390">
    <property type="entry name" value="WH_DNA-bd_sf"/>
</dbReference>
<organism evidence="5 6">
    <name type="scientific">Cohnella abietis</name>
    <dbReference type="NCBI Taxonomy" id="2507935"/>
    <lineage>
        <taxon>Bacteria</taxon>
        <taxon>Bacillati</taxon>
        <taxon>Bacillota</taxon>
        <taxon>Bacilli</taxon>
        <taxon>Bacillales</taxon>
        <taxon>Paenibacillaceae</taxon>
        <taxon>Cohnella</taxon>
    </lineage>
</organism>
<dbReference type="PANTHER" id="PTHR33154">
    <property type="entry name" value="TRANSCRIPTIONAL REGULATOR, ARSR FAMILY"/>
    <property type="match status" value="1"/>
</dbReference>
<evidence type="ECO:0000313" key="5">
    <source>
        <dbReference type="EMBL" id="BBI33777.1"/>
    </source>
</evidence>
<dbReference type="KEGG" id="cohn:KCTCHS21_31760"/>
<dbReference type="RefSeq" id="WP_130610031.1">
    <property type="nucleotide sequence ID" value="NZ_AP019400.1"/>
</dbReference>
<evidence type="ECO:0000256" key="2">
    <source>
        <dbReference type="ARBA" id="ARBA00023125"/>
    </source>
</evidence>
<evidence type="ECO:0000256" key="1">
    <source>
        <dbReference type="ARBA" id="ARBA00023015"/>
    </source>
</evidence>
<dbReference type="Pfam" id="PF12840">
    <property type="entry name" value="HTH_20"/>
    <property type="match status" value="1"/>
</dbReference>
<evidence type="ECO:0000259" key="4">
    <source>
        <dbReference type="PROSITE" id="PS50987"/>
    </source>
</evidence>
<feature type="domain" description="HTH arsR-type" evidence="4">
    <location>
        <begin position="6"/>
        <end position="99"/>
    </location>
</feature>
<keyword evidence="1" id="KW-0805">Transcription regulation</keyword>
<gene>
    <name evidence="5" type="ORF">KCTCHS21_31760</name>
</gene>
<accession>A0A3T1D6S0</accession>
<dbReference type="Gene3D" id="1.10.10.10">
    <property type="entry name" value="Winged helix-like DNA-binding domain superfamily/Winged helix DNA-binding domain"/>
    <property type="match status" value="1"/>
</dbReference>
<keyword evidence="3" id="KW-0804">Transcription</keyword>
<dbReference type="InterPro" id="IPR051081">
    <property type="entry name" value="HTH_MetalResp_TranReg"/>
</dbReference>
<protein>
    <submittedName>
        <fullName evidence="5">Transcriptional regulator</fullName>
    </submittedName>
</protein>
<reference evidence="5 6" key="1">
    <citation type="submission" date="2019-01" db="EMBL/GenBank/DDBJ databases">
        <title>Complete genome sequence of Cohnella hallensis HS21 isolated from Korean fir (Abies koreana) rhizospheric soil.</title>
        <authorList>
            <person name="Jiang L."/>
            <person name="Kang S.W."/>
            <person name="Kim S."/>
            <person name="Jung J."/>
            <person name="Kim C.Y."/>
            <person name="Kim D.H."/>
            <person name="Kim S.W."/>
            <person name="Lee J."/>
        </authorList>
    </citation>
    <scope>NUCLEOTIDE SEQUENCE [LARGE SCALE GENOMIC DNA]</scope>
    <source>
        <strain evidence="5 6">HS21</strain>
    </source>
</reference>
<dbReference type="CDD" id="cd00090">
    <property type="entry name" value="HTH_ARSR"/>
    <property type="match status" value="1"/>
</dbReference>
<name>A0A3T1D6S0_9BACL</name>
<dbReference type="OrthoDB" id="9798835at2"/>
<dbReference type="InterPro" id="IPR036388">
    <property type="entry name" value="WH-like_DNA-bd_sf"/>
</dbReference>
<proteinExistence type="predicted"/>
<dbReference type="SUPFAM" id="SSF46785">
    <property type="entry name" value="Winged helix' DNA-binding domain"/>
    <property type="match status" value="1"/>
</dbReference>